<dbReference type="Ensembl" id="ENSACIT00000007017.1">
    <property type="protein sequence ID" value="ENSACIP00000006810.1"/>
    <property type="gene ID" value="ENSACIG00000005362.1"/>
</dbReference>
<reference evidence="7" key="2">
    <citation type="submission" date="2025-09" db="UniProtKB">
        <authorList>
            <consortium name="Ensembl"/>
        </authorList>
    </citation>
    <scope>IDENTIFICATION</scope>
</reference>
<evidence type="ECO:0000256" key="4">
    <source>
        <dbReference type="ARBA" id="ARBA00023136"/>
    </source>
</evidence>
<evidence type="ECO:0000256" key="1">
    <source>
        <dbReference type="ARBA" id="ARBA00004167"/>
    </source>
</evidence>
<sequence length="43" mass="4612">LLLAVGAVTAQTRPLPQWLTGIIAISGFLFLAFVAILVKKAWC</sequence>
<reference evidence="7" key="1">
    <citation type="submission" date="2025-08" db="UniProtKB">
        <authorList>
            <consortium name="Ensembl"/>
        </authorList>
    </citation>
    <scope>IDENTIFICATION</scope>
</reference>
<dbReference type="AlphaFoldDB" id="A0A3Q0RCU9"/>
<dbReference type="Pfam" id="PF15807">
    <property type="entry name" value="MAP17"/>
    <property type="match status" value="1"/>
</dbReference>
<evidence type="ECO:0000256" key="3">
    <source>
        <dbReference type="ARBA" id="ARBA00022989"/>
    </source>
</evidence>
<dbReference type="GeneTree" id="ENSGT01130000278372"/>
<name>A0A3Q0RCU9_AMPCI</name>
<organism evidence="7 8">
    <name type="scientific">Amphilophus citrinellus</name>
    <name type="common">Midas cichlid</name>
    <name type="synonym">Cichlasoma citrinellum</name>
    <dbReference type="NCBI Taxonomy" id="61819"/>
    <lineage>
        <taxon>Eukaryota</taxon>
        <taxon>Metazoa</taxon>
        <taxon>Chordata</taxon>
        <taxon>Craniata</taxon>
        <taxon>Vertebrata</taxon>
        <taxon>Euteleostomi</taxon>
        <taxon>Actinopterygii</taxon>
        <taxon>Neopterygii</taxon>
        <taxon>Teleostei</taxon>
        <taxon>Neoteleostei</taxon>
        <taxon>Acanthomorphata</taxon>
        <taxon>Ovalentaria</taxon>
        <taxon>Cichlomorphae</taxon>
        <taxon>Cichliformes</taxon>
        <taxon>Cichlidae</taxon>
        <taxon>New World cichlids</taxon>
        <taxon>Cichlasomatinae</taxon>
        <taxon>Heroini</taxon>
        <taxon>Amphilophus</taxon>
    </lineage>
</organism>
<keyword evidence="4 6" id="KW-0472">Membrane</keyword>
<protein>
    <submittedName>
        <fullName evidence="7">Uncharacterized protein</fullName>
    </submittedName>
</protein>
<accession>A0A3Q0RCU9</accession>
<dbReference type="STRING" id="61819.ENSACIP00000006810"/>
<dbReference type="Proteomes" id="UP000261340">
    <property type="component" value="Unplaced"/>
</dbReference>
<dbReference type="GO" id="GO:0016020">
    <property type="term" value="C:membrane"/>
    <property type="evidence" value="ECO:0007669"/>
    <property type="project" value="UniProtKB-SubCell"/>
</dbReference>
<evidence type="ECO:0000256" key="2">
    <source>
        <dbReference type="ARBA" id="ARBA00022692"/>
    </source>
</evidence>
<dbReference type="InterPro" id="IPR031627">
    <property type="entry name" value="PDZK1IP1/SMIM24"/>
</dbReference>
<feature type="transmembrane region" description="Helical" evidence="6">
    <location>
        <begin position="18"/>
        <end position="38"/>
    </location>
</feature>
<evidence type="ECO:0000313" key="8">
    <source>
        <dbReference type="Proteomes" id="UP000261340"/>
    </source>
</evidence>
<keyword evidence="8" id="KW-1185">Reference proteome</keyword>
<evidence type="ECO:0000256" key="6">
    <source>
        <dbReference type="SAM" id="Phobius"/>
    </source>
</evidence>
<evidence type="ECO:0000313" key="7">
    <source>
        <dbReference type="Ensembl" id="ENSACIP00000006810.1"/>
    </source>
</evidence>
<evidence type="ECO:0000256" key="5">
    <source>
        <dbReference type="ARBA" id="ARBA00049650"/>
    </source>
</evidence>
<comment type="similarity">
    <text evidence="5">Belongs to the PDZK1-interacting protein 1/SMIM24 family.</text>
</comment>
<proteinExistence type="inferred from homology"/>
<keyword evidence="2 6" id="KW-0812">Transmembrane</keyword>
<keyword evidence="3 6" id="KW-1133">Transmembrane helix</keyword>
<comment type="subcellular location">
    <subcellularLocation>
        <location evidence="1">Membrane</location>
        <topology evidence="1">Single-pass membrane protein</topology>
    </subcellularLocation>
</comment>